<dbReference type="SMART" id="SM00028">
    <property type="entry name" value="TPR"/>
    <property type="match status" value="5"/>
</dbReference>
<dbReference type="InterPro" id="IPR051012">
    <property type="entry name" value="CellSynth/LPSAsmb/PSIAsmb"/>
</dbReference>
<name>A0A2N8TXV0_9ACTN</name>
<dbReference type="Gene3D" id="1.25.40.10">
    <property type="entry name" value="Tetratricopeptide repeat domain"/>
    <property type="match status" value="2"/>
</dbReference>
<dbReference type="PANTHER" id="PTHR45586">
    <property type="entry name" value="TPR REPEAT-CONTAINING PROTEIN PA4667"/>
    <property type="match status" value="1"/>
</dbReference>
<keyword evidence="2 3" id="KW-0802">TPR repeat</keyword>
<dbReference type="RefSeq" id="WP_102907247.1">
    <property type="nucleotide sequence ID" value="NZ_POUC01000006.1"/>
</dbReference>
<keyword evidence="1" id="KW-0677">Repeat</keyword>
<dbReference type="OrthoDB" id="9814944at2"/>
<dbReference type="AlphaFoldDB" id="A0A2N8TXV0"/>
<dbReference type="PANTHER" id="PTHR45586:SF1">
    <property type="entry name" value="LIPOPOLYSACCHARIDE ASSEMBLY PROTEIN B"/>
    <property type="match status" value="1"/>
</dbReference>
<evidence type="ECO:0000256" key="1">
    <source>
        <dbReference type="ARBA" id="ARBA00022737"/>
    </source>
</evidence>
<evidence type="ECO:0000313" key="4">
    <source>
        <dbReference type="EMBL" id="PNG23831.1"/>
    </source>
</evidence>
<accession>A0A2N8TXV0</accession>
<proteinExistence type="predicted"/>
<evidence type="ECO:0000256" key="2">
    <source>
        <dbReference type="ARBA" id="ARBA00022803"/>
    </source>
</evidence>
<protein>
    <submittedName>
        <fullName evidence="4">Uncharacterized protein</fullName>
    </submittedName>
</protein>
<dbReference type="EMBL" id="POUC01000006">
    <property type="protein sequence ID" value="PNG23831.1"/>
    <property type="molecule type" value="Genomic_DNA"/>
</dbReference>
<feature type="repeat" description="TPR" evidence="3">
    <location>
        <begin position="357"/>
        <end position="390"/>
    </location>
</feature>
<evidence type="ECO:0000313" key="5">
    <source>
        <dbReference type="Proteomes" id="UP000235943"/>
    </source>
</evidence>
<reference evidence="4 5" key="1">
    <citation type="submission" date="2018-01" db="EMBL/GenBank/DDBJ databases">
        <title>Draft genome sequence of Streptomyces sp. 13K301.</title>
        <authorList>
            <person name="Sahin N."/>
            <person name="Saygin H."/>
            <person name="Ay H."/>
        </authorList>
    </citation>
    <scope>NUCLEOTIDE SEQUENCE [LARGE SCALE GENOMIC DNA]</scope>
    <source>
        <strain evidence="4 5">13K301</strain>
    </source>
</reference>
<dbReference type="Proteomes" id="UP000235943">
    <property type="component" value="Unassembled WGS sequence"/>
</dbReference>
<dbReference type="SUPFAM" id="SSF48452">
    <property type="entry name" value="TPR-like"/>
    <property type="match status" value="2"/>
</dbReference>
<sequence>MRQFTVQAEGGAVGFSPVRALLRTARTAEWSSRALIGLKLIAPDAPACATIEDKASLTDAARAHDRIRFFLKDRLLRNFRDVGQAWLAETGPCAIDVVGAENLDEGSRLFFETLAELAGTAVTVRFVIGHRDTAQLRAEANERTRRIEKLAAQAAAPAEEDLDFLYEQAVEYLGTGDSWTAERILQAVLRHRSTPSVWGRLGLAYAMLGRTVEAEFCYLRWREDPDAVSAAGAYYGLSMLSARHHPAHLRSLDRAAQFLEKGHQVLESVADETEDLEFHKVFNRNGYALVEFRRGQVREAVAHLTDGIAKLRNGSAKHHMHQTVLMYNLAQCHRRSGNVDAAITTYHQLLSVDGNMPEYHMELASCYLDIGEFTKAYDCLVEARRLGPSIQEVHSLLGFTHLQLGQGVEAVAAYRTAYECGPDHVDALYDYAYALAETDQPLAALQVARKADTGLLPAEQAAKLLTLVAEQNALLGDLTAARTALEEVLILTPDAPDALANHSQVVAAMA</sequence>
<evidence type="ECO:0000256" key="3">
    <source>
        <dbReference type="PROSITE-ProRule" id="PRU00339"/>
    </source>
</evidence>
<keyword evidence="5" id="KW-1185">Reference proteome</keyword>
<dbReference type="InterPro" id="IPR011990">
    <property type="entry name" value="TPR-like_helical_dom_sf"/>
</dbReference>
<organism evidence="4 5">
    <name type="scientific">Streptomyces cahuitamycinicus</name>
    <dbReference type="NCBI Taxonomy" id="2070367"/>
    <lineage>
        <taxon>Bacteria</taxon>
        <taxon>Bacillati</taxon>
        <taxon>Actinomycetota</taxon>
        <taxon>Actinomycetes</taxon>
        <taxon>Kitasatosporales</taxon>
        <taxon>Streptomycetaceae</taxon>
        <taxon>Streptomyces</taxon>
    </lineage>
</organism>
<dbReference type="Pfam" id="PF13432">
    <property type="entry name" value="TPR_16"/>
    <property type="match status" value="3"/>
</dbReference>
<dbReference type="InterPro" id="IPR019734">
    <property type="entry name" value="TPR_rpt"/>
</dbReference>
<gene>
    <name evidence="4" type="ORF">C1J00_01775</name>
</gene>
<comment type="caution">
    <text evidence="4">The sequence shown here is derived from an EMBL/GenBank/DDBJ whole genome shotgun (WGS) entry which is preliminary data.</text>
</comment>
<dbReference type="PROSITE" id="PS50005">
    <property type="entry name" value="TPR"/>
    <property type="match status" value="1"/>
</dbReference>